<dbReference type="OrthoDB" id="68960at2157"/>
<dbReference type="GeneID" id="15392270"/>
<proteinExistence type="predicted"/>
<gene>
    <name evidence="3" type="ORF">Asulf_00627</name>
</gene>
<dbReference type="RefSeq" id="WP_015590245.1">
    <property type="nucleotide sequence ID" value="NC_021169.1"/>
</dbReference>
<keyword evidence="1" id="KW-0175">Coiled coil</keyword>
<dbReference type="PANTHER" id="PTHR38137">
    <property type="entry name" value="PRC-BARREL DOMAIN PROTEIN"/>
    <property type="match status" value="1"/>
</dbReference>
<dbReference type="PANTHER" id="PTHR38137:SF1">
    <property type="entry name" value="PRC-BARREL DOMAIN-CONTAINING PROTEIN"/>
    <property type="match status" value="1"/>
</dbReference>
<dbReference type="Gene3D" id="2.30.30.240">
    <property type="entry name" value="PRC-barrel domain"/>
    <property type="match status" value="1"/>
</dbReference>
<dbReference type="InterPro" id="IPR011033">
    <property type="entry name" value="PRC_barrel-like_sf"/>
</dbReference>
<dbReference type="HOGENOM" id="CLU_170070_0_0_2"/>
<evidence type="ECO:0000313" key="4">
    <source>
        <dbReference type="Proteomes" id="UP000013307"/>
    </source>
</evidence>
<evidence type="ECO:0000313" key="3">
    <source>
        <dbReference type="EMBL" id="AGK60646.1"/>
    </source>
</evidence>
<dbReference type="Pfam" id="PF05239">
    <property type="entry name" value="PRC"/>
    <property type="match status" value="1"/>
</dbReference>
<dbReference type="KEGG" id="ast:Asulf_00627"/>
<dbReference type="EMBL" id="CP005290">
    <property type="protein sequence ID" value="AGK60646.1"/>
    <property type="molecule type" value="Genomic_DNA"/>
</dbReference>
<reference evidence="3 4" key="1">
    <citation type="journal article" date="2013" name="Genome Announc.">
        <title>Complete Genome Sequence of the Thermophilic and Facultatively Chemolithoautotrophic Sulfate Reducer Archaeoglobus sulfaticallidus Strain PM70-1T.</title>
        <authorList>
            <person name="Stokke R."/>
            <person name="Hocking W.P."/>
            <person name="Steinsbu B.O."/>
            <person name="Steen I.H."/>
        </authorList>
    </citation>
    <scope>NUCLEOTIDE SEQUENCE [LARGE SCALE GENOMIC DNA]</scope>
    <source>
        <strain evidence="3">PM70-1</strain>
    </source>
</reference>
<dbReference type="STRING" id="387631.Asulf_00627"/>
<feature type="coiled-coil region" evidence="1">
    <location>
        <begin position="72"/>
        <end position="99"/>
    </location>
</feature>
<dbReference type="AlphaFoldDB" id="N0BJJ1"/>
<feature type="domain" description="PRC-barrel" evidence="2">
    <location>
        <begin position="4"/>
        <end position="75"/>
    </location>
</feature>
<evidence type="ECO:0000256" key="1">
    <source>
        <dbReference type="SAM" id="Coils"/>
    </source>
</evidence>
<protein>
    <recommendedName>
        <fullName evidence="2">PRC-barrel domain-containing protein</fullName>
    </recommendedName>
</protein>
<organism evidence="3 4">
    <name type="scientific">Archaeoglobus sulfaticallidus PM70-1</name>
    <dbReference type="NCBI Taxonomy" id="387631"/>
    <lineage>
        <taxon>Archaea</taxon>
        <taxon>Methanobacteriati</taxon>
        <taxon>Methanobacteriota</taxon>
        <taxon>Archaeoglobi</taxon>
        <taxon>Archaeoglobales</taxon>
        <taxon>Archaeoglobaceae</taxon>
        <taxon>Archaeoglobus</taxon>
    </lineage>
</organism>
<dbReference type="Proteomes" id="UP000013307">
    <property type="component" value="Chromosome"/>
</dbReference>
<sequence>MISEISTLFGLKVYTDEGRYVGKVNDVVIDVEHRVIKGLAIVDYNKSLIESKAPGVIIPYRFVKSVNDIILIKDIFKVLKDKKREAEEVEEEEEEEEIEEI</sequence>
<name>N0BJJ1_9EURY</name>
<dbReference type="InterPro" id="IPR027275">
    <property type="entry name" value="PRC-brl_dom"/>
</dbReference>
<dbReference type="SUPFAM" id="SSF50346">
    <property type="entry name" value="PRC-barrel domain"/>
    <property type="match status" value="1"/>
</dbReference>
<keyword evidence="4" id="KW-1185">Reference proteome</keyword>
<evidence type="ECO:0000259" key="2">
    <source>
        <dbReference type="Pfam" id="PF05239"/>
    </source>
</evidence>
<accession>N0BJJ1</accession>
<dbReference type="eggNOG" id="arCOG02155">
    <property type="taxonomic scope" value="Archaea"/>
</dbReference>